<gene>
    <name evidence="1" type="ORF">METZ01_LOCUS493986</name>
</gene>
<reference evidence="1" key="1">
    <citation type="submission" date="2018-05" db="EMBL/GenBank/DDBJ databases">
        <authorList>
            <person name="Lanie J.A."/>
            <person name="Ng W.-L."/>
            <person name="Kazmierczak K.M."/>
            <person name="Andrzejewski T.M."/>
            <person name="Davidsen T.M."/>
            <person name="Wayne K.J."/>
            <person name="Tettelin H."/>
            <person name="Glass J.I."/>
            <person name="Rusch D."/>
            <person name="Podicherti R."/>
            <person name="Tsui H.-C.T."/>
            <person name="Winkler M.E."/>
        </authorList>
    </citation>
    <scope>NUCLEOTIDE SEQUENCE</scope>
</reference>
<dbReference type="AlphaFoldDB" id="A0A383D9J1"/>
<accession>A0A383D9J1</accession>
<proteinExistence type="predicted"/>
<dbReference type="EMBL" id="UINC01215452">
    <property type="protein sequence ID" value="SVE41132.1"/>
    <property type="molecule type" value="Genomic_DNA"/>
</dbReference>
<evidence type="ECO:0000313" key="1">
    <source>
        <dbReference type="EMBL" id="SVE41132.1"/>
    </source>
</evidence>
<protein>
    <submittedName>
        <fullName evidence="1">Uncharacterized protein</fullName>
    </submittedName>
</protein>
<name>A0A383D9J1_9ZZZZ</name>
<sequence>MPNQLELLPEKSVDLFINISSLHEMKIDQIRYYFKVIEKMTRKYFYTKQWKKTKNTYKNNVIIRQSDYPVNKNWRQIYARECKVQNMFFEELYDLS</sequence>
<organism evidence="1">
    <name type="scientific">marine metagenome</name>
    <dbReference type="NCBI Taxonomy" id="408172"/>
    <lineage>
        <taxon>unclassified sequences</taxon>
        <taxon>metagenomes</taxon>
        <taxon>ecological metagenomes</taxon>
    </lineage>
</organism>